<dbReference type="InterPro" id="IPR036102">
    <property type="entry name" value="OsmC/Ohrsf"/>
</dbReference>
<organism evidence="1 2">
    <name type="scientific">Falsibacillus albus</name>
    <dbReference type="NCBI Taxonomy" id="2478915"/>
    <lineage>
        <taxon>Bacteria</taxon>
        <taxon>Bacillati</taxon>
        <taxon>Bacillota</taxon>
        <taxon>Bacilli</taxon>
        <taxon>Bacillales</taxon>
        <taxon>Bacillaceae</taxon>
        <taxon>Falsibacillus</taxon>
    </lineage>
</organism>
<keyword evidence="2" id="KW-1185">Reference proteome</keyword>
<dbReference type="Proteomes" id="UP000276770">
    <property type="component" value="Unassembled WGS sequence"/>
</dbReference>
<evidence type="ECO:0000313" key="1">
    <source>
        <dbReference type="EMBL" id="RLQ96752.1"/>
    </source>
</evidence>
<dbReference type="OrthoDB" id="13625at2"/>
<dbReference type="SUPFAM" id="SSF82784">
    <property type="entry name" value="OsmC-like"/>
    <property type="match status" value="1"/>
</dbReference>
<comment type="caution">
    <text evidence="1">The sequence shown here is derived from an EMBL/GenBank/DDBJ whole genome shotgun (WGS) entry which is preliminary data.</text>
</comment>
<name>A0A3L7K7P3_9BACI</name>
<dbReference type="EMBL" id="RCVZ01000003">
    <property type="protein sequence ID" value="RLQ96752.1"/>
    <property type="molecule type" value="Genomic_DNA"/>
</dbReference>
<dbReference type="Pfam" id="PF02566">
    <property type="entry name" value="OsmC"/>
    <property type="match status" value="1"/>
</dbReference>
<proteinExistence type="predicted"/>
<accession>A0A3L7K7P3</accession>
<protein>
    <submittedName>
        <fullName evidence="1">OsmC family peroxiredoxin</fullName>
    </submittedName>
</protein>
<gene>
    <name evidence="1" type="ORF">D9X91_06525</name>
</gene>
<dbReference type="PANTHER" id="PTHR34352">
    <property type="entry name" value="PROTEIN YHFA"/>
    <property type="match status" value="1"/>
</dbReference>
<dbReference type="InterPro" id="IPR015946">
    <property type="entry name" value="KH_dom-like_a/b"/>
</dbReference>
<dbReference type="Gene3D" id="3.30.300.20">
    <property type="match status" value="1"/>
</dbReference>
<dbReference type="InterPro" id="IPR003718">
    <property type="entry name" value="OsmC/Ohr_fam"/>
</dbReference>
<evidence type="ECO:0000313" key="2">
    <source>
        <dbReference type="Proteomes" id="UP000276770"/>
    </source>
</evidence>
<dbReference type="RefSeq" id="WP_121679773.1">
    <property type="nucleotide sequence ID" value="NZ_RCVZ01000003.1"/>
</dbReference>
<dbReference type="AlphaFoldDB" id="A0A3L7K7P3"/>
<reference evidence="1 2" key="1">
    <citation type="submission" date="2018-10" db="EMBL/GenBank/DDBJ databases">
        <title>Falsibacillus sp. genome draft.</title>
        <authorList>
            <person name="Shi S."/>
        </authorList>
    </citation>
    <scope>NUCLEOTIDE SEQUENCE [LARGE SCALE GENOMIC DNA]</scope>
    <source>
        <strain evidence="1 2">GY 10110</strain>
    </source>
</reference>
<dbReference type="PANTHER" id="PTHR34352:SF1">
    <property type="entry name" value="PROTEIN YHFA"/>
    <property type="match status" value="1"/>
</dbReference>
<sequence length="127" mass="14207">MNFTLTDYLAADLPFGELRVSPDNAKGFRPLEMFVSAMAGCSSHVLKKILEKKRVEFGEITIAADVDRDADRSNRIKRLVLDFSVNCSSKDFTNEQITQLEKLVLSNCGMLQTITDSADVQLSIKFL</sequence>